<feature type="region of interest" description="Disordered" evidence="1">
    <location>
        <begin position="1199"/>
        <end position="1231"/>
    </location>
</feature>
<reference evidence="2 3" key="1">
    <citation type="journal article" date="2015" name="Proc. Natl. Acad. Sci. U.S.A.">
        <title>The resurrection genome of Boea hygrometrica: A blueprint for survival of dehydration.</title>
        <authorList>
            <person name="Xiao L."/>
            <person name="Yang G."/>
            <person name="Zhang L."/>
            <person name="Yang X."/>
            <person name="Zhao S."/>
            <person name="Ji Z."/>
            <person name="Zhou Q."/>
            <person name="Hu M."/>
            <person name="Wang Y."/>
            <person name="Chen M."/>
            <person name="Xu Y."/>
            <person name="Jin H."/>
            <person name="Xiao X."/>
            <person name="Hu G."/>
            <person name="Bao F."/>
            <person name="Hu Y."/>
            <person name="Wan P."/>
            <person name="Li L."/>
            <person name="Deng X."/>
            <person name="Kuang T."/>
            <person name="Xiang C."/>
            <person name="Zhu J.K."/>
            <person name="Oliver M.J."/>
            <person name="He Y."/>
        </authorList>
    </citation>
    <scope>NUCLEOTIDE SEQUENCE [LARGE SCALE GENOMIC DNA]</scope>
    <source>
        <strain evidence="3">cv. XS01</strain>
    </source>
</reference>
<evidence type="ECO:0000256" key="1">
    <source>
        <dbReference type="SAM" id="MobiDB-lite"/>
    </source>
</evidence>
<dbReference type="EMBL" id="KQ999420">
    <property type="protein sequence ID" value="KZV41571.1"/>
    <property type="molecule type" value="Genomic_DNA"/>
</dbReference>
<feature type="region of interest" description="Disordered" evidence="1">
    <location>
        <begin position="936"/>
        <end position="978"/>
    </location>
</feature>
<sequence>MCHIKTGSTAEVAVENLDHQAQVIVYVVLLHIVPGLGTVQLTVPYKHTKRSRDTYNPEANALGLRFPRTGTLTLSLSSKMASSLSSRSLHIDFDSVFRLDDAGIVQMFESLVSTGLVEFLGCSAIFYEQALLEFFENGSVRDGMVVSTINGTAIEISESAFAAAFGLPTEGLTDLSAVPRDHLSSAQKLFSASEKEVSVSCLKKEVKMQYRLLSDILAKSLFVKAGSFDAVTRDRFLLMTAITFDVKINWGNILFGVFKEMVTPASRQAKGYAIQICVVLKNIPLELGESKAFPAPRILNEKTVHRIVSVNENVGEVGDASRANATPVKRTVSKKRQASIDADVAPIIKKKRTTKIKPVAAKKLVLEETIPVIPSTEESLPVKEITFEDADATIRQVLSQLDMVCEPQDDVHSGRDETWFDRAFDEAFVAENQEDQASESLEHILLELDAAGTKEVGDSSKQSAASKQSVEKIMSVDDLLIQICDDLKLPFITHAEISKLKVGDPIAMRDKGKGILVENEPIKSNPAQEAVDIICGDVDFLVELRDQVMVDVVEFFHSFSLNKLTDLDALLALKAKEKLMLEWAETDSLETAVKRRLLILTKYRELLLRTFLDSHRHYLVSGQPWTATSSQTFDLLSAVHSESLNALRNHQQEHGIFLEQPCSSTTVDYAGDCGAVFARFFSVAKSSCCVRPMICMDGFWTPDLLSAVHSESLNALRNHQQEHGIFLEQPCSSTTVDYAGDCGAVFARFFSVAKSSCCVRPMICMDGFWTPLQGPDLWRCGCRLSLFLNKVEMPAPAIQNIFGPSVSIIEPTQYWDAAPFLPKTWTWHCVCTEVFPFTISGRLRPANRSSDIVMYSFDVQKLPAYLLDDFQRGLHTDCFAGYFDSSVALSDSETLSDSSSGCTVYRSPSPVENLFALGPAIFSRVDQVEQPYFVQSPISPPAASHHQESSSSSSHVSRHFDSEDLPTRDPEAAYTSAPVDSHVTSAALEDLRSYFSKRIDESTTELRSKVNEVEFNVRGDLVKQQAWLRQMFHSACDILERQSTQLTDLKKGLLAPVSTIFKDLLDLKSNDRAHEAKLTALDSQVAALRNDQLEFQNRISADLLSLSTQFADIVEFIRGGDAKKGESGSSSRPPPVRVERRPLPIPLSPRDAAGTSGAARIPAFPRTTGTLEERIEQARRHLLQSGLVISVEEAAERIRQADIQESDRFQRERERARREKRSSSSRRRRGF</sequence>
<feature type="compositionally biased region" description="Basic and acidic residues" evidence="1">
    <location>
        <begin position="958"/>
        <end position="971"/>
    </location>
</feature>
<evidence type="ECO:0000313" key="3">
    <source>
        <dbReference type="Proteomes" id="UP000250235"/>
    </source>
</evidence>
<proteinExistence type="predicted"/>
<feature type="compositionally biased region" description="Basic and acidic residues" evidence="1">
    <location>
        <begin position="1199"/>
        <end position="1217"/>
    </location>
</feature>
<gene>
    <name evidence="2" type="ORF">F511_32630</name>
</gene>
<keyword evidence="3" id="KW-1185">Reference proteome</keyword>
<name>A0A2Z7C6K1_9LAMI</name>
<feature type="region of interest" description="Disordered" evidence="1">
    <location>
        <begin position="1122"/>
        <end position="1162"/>
    </location>
</feature>
<organism evidence="2 3">
    <name type="scientific">Dorcoceras hygrometricum</name>
    <dbReference type="NCBI Taxonomy" id="472368"/>
    <lineage>
        <taxon>Eukaryota</taxon>
        <taxon>Viridiplantae</taxon>
        <taxon>Streptophyta</taxon>
        <taxon>Embryophyta</taxon>
        <taxon>Tracheophyta</taxon>
        <taxon>Spermatophyta</taxon>
        <taxon>Magnoliopsida</taxon>
        <taxon>eudicotyledons</taxon>
        <taxon>Gunneridae</taxon>
        <taxon>Pentapetalae</taxon>
        <taxon>asterids</taxon>
        <taxon>lamiids</taxon>
        <taxon>Lamiales</taxon>
        <taxon>Gesneriaceae</taxon>
        <taxon>Didymocarpoideae</taxon>
        <taxon>Trichosporeae</taxon>
        <taxon>Loxocarpinae</taxon>
        <taxon>Dorcoceras</taxon>
    </lineage>
</organism>
<dbReference type="AlphaFoldDB" id="A0A2Z7C6K1"/>
<feature type="compositionally biased region" description="Basic residues" evidence="1">
    <location>
        <begin position="1218"/>
        <end position="1231"/>
    </location>
</feature>
<accession>A0A2Z7C6K1</accession>
<evidence type="ECO:0000313" key="2">
    <source>
        <dbReference type="EMBL" id="KZV41571.1"/>
    </source>
</evidence>
<protein>
    <submittedName>
        <fullName evidence="2">Patatin-like protein 2</fullName>
    </submittedName>
</protein>
<dbReference type="Proteomes" id="UP000250235">
    <property type="component" value="Unassembled WGS sequence"/>
</dbReference>